<evidence type="ECO:0000256" key="1">
    <source>
        <dbReference type="PROSITE-ProRule" id="PRU00339"/>
    </source>
</evidence>
<dbReference type="EMBL" id="JARJCN010000146">
    <property type="protein sequence ID" value="KAJ7068905.1"/>
    <property type="molecule type" value="Genomic_DNA"/>
</dbReference>
<dbReference type="InterPro" id="IPR011990">
    <property type="entry name" value="TPR-like_helical_dom_sf"/>
</dbReference>
<sequence length="970" mass="107687">MAPEPAAAAADEAKNQGNAFFKSGNVAEASKCYAKAEELCPDNPVYASNLSAALFEEGDYLSCVLAIDRWCKLHHESKKSTGTGSEPLKTDADPSVVQHKALSLRLSGRLAKALSHGVRSGSVSQKHIDDVGDTITELERVGASELQRLWSDWQHIARETGDRGERVAAARARFSVLPIFRKAAKPIMEFFNIGQDPLMSLVDDWGPDHETPLKLDSMSTKDISKISFLLGGVGDARHVYSTLVGLHRAHGKLDKERKESFRVHITLLDIHPAALARDLCILLLLDQLVDTPTDNSTMRAEILSTMFYTFAAAVMPEYCWSRLEKVMQDLKSSLTGDGAVLPSWIHVDSAAITQINSALDFWLSVPRRYTTERILQEHVLRSPADIIKNVNLPNISEEYRDGLKAKVADHRKDVLDAIKTMSSAQLRAAGLAGPGPNASAQEKKRADKRIREIIDSLVETSLNEDGNMKFERYWYERFKIFVPPRELWSKHVGMDLFPRMLEGPPSPNAFSQIEDHIEATWKPNSTLFDPAAHGPPDLNLNPFEAPGYIDLFNLRFGISSTSGNDAPDAPSFGNFADLFVEVAKAMKALKNQVKLELLCGELTQELTKMRFGGDHTRPADFPRLYSRAHLSNVPDYTHGTLNTILYALPIVDEVASNCYLNCGIWANDEEFIHTYTLLTSADVPKYLGCKFVSKDAISGLVILRKQTLPLPLHGLASRPELVTWLTRVLLYTVIPASSHEGQFRARLPNNLVAFVSLLIHLRGVGYPAHWIGEFLQTVLSGSLVTEIAPYAGKWPIPVSDMARRVPARAVRLDPWTAELETILALAHEAMPFYVPVPDDFALHHSDIATFEARVQESSYWMGAMMGTMVNPMPVVDPVVCLLFYRPLPGVAADDLVPMLPRILNGARTPAPGTLCVLTAQEVVAVPILRWRLSKARVARMVSEGWMMVAYRTDVQLIFTAPISANRWREV</sequence>
<name>A0AAD6TRK7_9AGAR</name>
<reference evidence="3" key="1">
    <citation type="submission" date="2023-03" db="EMBL/GenBank/DDBJ databases">
        <title>Massive genome expansion in bonnet fungi (Mycena s.s.) driven by repeated elements and novel gene families across ecological guilds.</title>
        <authorList>
            <consortium name="Lawrence Berkeley National Laboratory"/>
            <person name="Harder C.B."/>
            <person name="Miyauchi S."/>
            <person name="Viragh M."/>
            <person name="Kuo A."/>
            <person name="Thoen E."/>
            <person name="Andreopoulos B."/>
            <person name="Lu D."/>
            <person name="Skrede I."/>
            <person name="Drula E."/>
            <person name="Henrissat B."/>
            <person name="Morin E."/>
            <person name="Kohler A."/>
            <person name="Barry K."/>
            <person name="LaButti K."/>
            <person name="Morin E."/>
            <person name="Salamov A."/>
            <person name="Lipzen A."/>
            <person name="Mereny Z."/>
            <person name="Hegedus B."/>
            <person name="Baldrian P."/>
            <person name="Stursova M."/>
            <person name="Weitz H."/>
            <person name="Taylor A."/>
            <person name="Grigoriev I.V."/>
            <person name="Nagy L.G."/>
            <person name="Martin F."/>
            <person name="Kauserud H."/>
        </authorList>
    </citation>
    <scope>NUCLEOTIDE SEQUENCE</scope>
    <source>
        <strain evidence="3">CBHHK173m</strain>
    </source>
</reference>
<keyword evidence="4" id="KW-1185">Reference proteome</keyword>
<evidence type="ECO:0000313" key="4">
    <source>
        <dbReference type="Proteomes" id="UP001222325"/>
    </source>
</evidence>
<dbReference type="Proteomes" id="UP001222325">
    <property type="component" value="Unassembled WGS sequence"/>
</dbReference>
<dbReference type="AlphaFoldDB" id="A0AAD6TRK7"/>
<dbReference type="SMART" id="SM00028">
    <property type="entry name" value="TPR"/>
    <property type="match status" value="1"/>
</dbReference>
<dbReference type="Gene3D" id="1.25.40.10">
    <property type="entry name" value="Tetratricopeptide repeat domain"/>
    <property type="match status" value="1"/>
</dbReference>
<gene>
    <name evidence="3" type="ORF">B0H15DRAFT_139954</name>
</gene>
<keyword evidence="1" id="KW-0802">TPR repeat</keyword>
<evidence type="ECO:0000259" key="2">
    <source>
        <dbReference type="Pfam" id="PF14737"/>
    </source>
</evidence>
<feature type="domain" description="DUF4470" evidence="2">
    <location>
        <begin position="194"/>
        <end position="310"/>
    </location>
</feature>
<dbReference type="InterPro" id="IPR019734">
    <property type="entry name" value="TPR_rpt"/>
</dbReference>
<evidence type="ECO:0000313" key="3">
    <source>
        <dbReference type="EMBL" id="KAJ7068905.1"/>
    </source>
</evidence>
<dbReference type="Pfam" id="PF14737">
    <property type="entry name" value="DUF4470"/>
    <property type="match status" value="1"/>
</dbReference>
<dbReference type="Pfam" id="PF13414">
    <property type="entry name" value="TPR_11"/>
    <property type="match status" value="1"/>
</dbReference>
<protein>
    <recommendedName>
        <fullName evidence="2">DUF4470 domain-containing protein</fullName>
    </recommendedName>
</protein>
<dbReference type="InterPro" id="IPR027974">
    <property type="entry name" value="DUF4470"/>
</dbReference>
<dbReference type="SUPFAM" id="SSF48452">
    <property type="entry name" value="TPR-like"/>
    <property type="match status" value="1"/>
</dbReference>
<feature type="repeat" description="TPR" evidence="1">
    <location>
        <begin position="10"/>
        <end position="43"/>
    </location>
</feature>
<comment type="caution">
    <text evidence="3">The sequence shown here is derived from an EMBL/GenBank/DDBJ whole genome shotgun (WGS) entry which is preliminary data.</text>
</comment>
<proteinExistence type="predicted"/>
<dbReference type="PROSITE" id="PS50005">
    <property type="entry name" value="TPR"/>
    <property type="match status" value="1"/>
</dbReference>
<organism evidence="3 4">
    <name type="scientific">Mycena belliarum</name>
    <dbReference type="NCBI Taxonomy" id="1033014"/>
    <lineage>
        <taxon>Eukaryota</taxon>
        <taxon>Fungi</taxon>
        <taxon>Dikarya</taxon>
        <taxon>Basidiomycota</taxon>
        <taxon>Agaricomycotina</taxon>
        <taxon>Agaricomycetes</taxon>
        <taxon>Agaricomycetidae</taxon>
        <taxon>Agaricales</taxon>
        <taxon>Marasmiineae</taxon>
        <taxon>Mycenaceae</taxon>
        <taxon>Mycena</taxon>
    </lineage>
</organism>
<accession>A0AAD6TRK7</accession>